<evidence type="ECO:0000313" key="1">
    <source>
        <dbReference type="EMBL" id="CAG6561715.1"/>
    </source>
</evidence>
<accession>A0A8D8NEB3</accession>
<name>A0A8D8NEB3_CULPI</name>
<organism evidence="1">
    <name type="scientific">Culex pipiens</name>
    <name type="common">House mosquito</name>
    <dbReference type="NCBI Taxonomy" id="7175"/>
    <lineage>
        <taxon>Eukaryota</taxon>
        <taxon>Metazoa</taxon>
        <taxon>Ecdysozoa</taxon>
        <taxon>Arthropoda</taxon>
        <taxon>Hexapoda</taxon>
        <taxon>Insecta</taxon>
        <taxon>Pterygota</taxon>
        <taxon>Neoptera</taxon>
        <taxon>Endopterygota</taxon>
        <taxon>Diptera</taxon>
        <taxon>Nematocera</taxon>
        <taxon>Culicoidea</taxon>
        <taxon>Culicidae</taxon>
        <taxon>Culicinae</taxon>
        <taxon>Culicini</taxon>
        <taxon>Culex</taxon>
        <taxon>Culex</taxon>
    </lineage>
</organism>
<reference evidence="1" key="1">
    <citation type="submission" date="2021-05" db="EMBL/GenBank/DDBJ databases">
        <authorList>
            <person name="Alioto T."/>
            <person name="Alioto T."/>
            <person name="Gomez Garrido J."/>
        </authorList>
    </citation>
    <scope>NUCLEOTIDE SEQUENCE</scope>
</reference>
<proteinExistence type="predicted"/>
<dbReference type="EMBL" id="HBUE01161451">
    <property type="protein sequence ID" value="CAG6510311.1"/>
    <property type="molecule type" value="Transcribed_RNA"/>
</dbReference>
<dbReference type="EMBL" id="HBUE01266642">
    <property type="protein sequence ID" value="CAG6561715.1"/>
    <property type="molecule type" value="Transcribed_RNA"/>
</dbReference>
<sequence length="102" mass="11312">MDACHRSASFADWGNSTRYSWSLALQPGTTQVMAASGVSFSCGIYRNITRRDRFFEVLDKIYADSFLSGAVLEWVCLLTQGSGGRCWGKCASAVKFLTVRIR</sequence>
<dbReference type="AlphaFoldDB" id="A0A8D8NEB3"/>
<protein>
    <submittedName>
        <fullName evidence="1">(northern house mosquito) hypothetical protein</fullName>
    </submittedName>
</protein>